<keyword evidence="1" id="KW-0175">Coiled coil</keyword>
<dbReference type="RefSeq" id="WP_191245674.1">
    <property type="nucleotide sequence ID" value="NZ_BNAU01000003.1"/>
</dbReference>
<sequence>MNAAKKLVKAAGFPVWKRLRWRIEQVTDERSGPRFGHLHAELDGLRGELRELRDGLTGRCDELAGHYRWHDDELRRLAAHVAGLDSRLAGLERPGTDGSAPVSAVEEVRAEHARVRARLSAVARYEERLARLEEALSVRAERAGE</sequence>
<reference evidence="3" key="1">
    <citation type="journal article" date="2019" name="Int. J. Syst. Evol. Microbiol.">
        <title>The Global Catalogue of Microorganisms (GCM) 10K type strain sequencing project: providing services to taxonomists for standard genome sequencing and annotation.</title>
        <authorList>
            <consortium name="The Broad Institute Genomics Platform"/>
            <consortium name="The Broad Institute Genome Sequencing Center for Infectious Disease"/>
            <person name="Wu L."/>
            <person name="Ma J."/>
        </authorList>
    </citation>
    <scope>NUCLEOTIDE SEQUENCE [LARGE SCALE GENOMIC DNA]</scope>
    <source>
        <strain evidence="3">CGMCC 4.7677</strain>
    </source>
</reference>
<feature type="coiled-coil region" evidence="1">
    <location>
        <begin position="115"/>
        <end position="142"/>
    </location>
</feature>
<keyword evidence="3" id="KW-1185">Reference proteome</keyword>
<evidence type="ECO:0000256" key="1">
    <source>
        <dbReference type="SAM" id="Coils"/>
    </source>
</evidence>
<dbReference type="Proteomes" id="UP000605897">
    <property type="component" value="Unassembled WGS sequence"/>
</dbReference>
<gene>
    <name evidence="2" type="ORF">GCM10017786_35880</name>
</gene>
<comment type="caution">
    <text evidence="2">The sequence shown here is derived from an EMBL/GenBank/DDBJ whole genome shotgun (WGS) entry which is preliminary data.</text>
</comment>
<name>A0ABQ3IZN7_9PSEU</name>
<protein>
    <submittedName>
        <fullName evidence="2">Uncharacterized protein</fullName>
    </submittedName>
</protein>
<evidence type="ECO:0000313" key="3">
    <source>
        <dbReference type="Proteomes" id="UP000605897"/>
    </source>
</evidence>
<organism evidence="2 3">
    <name type="scientific">Amycolatopsis deserti</name>
    <dbReference type="NCBI Taxonomy" id="185696"/>
    <lineage>
        <taxon>Bacteria</taxon>
        <taxon>Bacillati</taxon>
        <taxon>Actinomycetota</taxon>
        <taxon>Actinomycetes</taxon>
        <taxon>Pseudonocardiales</taxon>
        <taxon>Pseudonocardiaceae</taxon>
        <taxon>Amycolatopsis</taxon>
    </lineage>
</organism>
<proteinExistence type="predicted"/>
<evidence type="ECO:0000313" key="2">
    <source>
        <dbReference type="EMBL" id="GHE99538.1"/>
    </source>
</evidence>
<accession>A0ABQ3IZN7</accession>
<dbReference type="EMBL" id="BNAU01000003">
    <property type="protein sequence ID" value="GHE99538.1"/>
    <property type="molecule type" value="Genomic_DNA"/>
</dbReference>